<feature type="compositionally biased region" description="Acidic residues" evidence="2">
    <location>
        <begin position="546"/>
        <end position="559"/>
    </location>
</feature>
<dbReference type="InterPro" id="IPR003114">
    <property type="entry name" value="Phox_assoc"/>
</dbReference>
<evidence type="ECO:0000259" key="4">
    <source>
        <dbReference type="PROSITE" id="PS50195"/>
    </source>
</evidence>
<feature type="region of interest" description="Disordered" evidence="2">
    <location>
        <begin position="704"/>
        <end position="728"/>
    </location>
</feature>
<evidence type="ECO:0000313" key="7">
    <source>
        <dbReference type="WBParaSite" id="TREG1_100000.1"/>
    </source>
</evidence>
<keyword evidence="3" id="KW-1133">Transmembrane helix</keyword>
<feature type="domain" description="PX" evidence="4">
    <location>
        <begin position="776"/>
        <end position="898"/>
    </location>
</feature>
<name>A0AA85IQK2_TRIRE</name>
<dbReference type="Gene3D" id="3.30.1520.10">
    <property type="entry name" value="Phox-like domain"/>
    <property type="match status" value="1"/>
</dbReference>
<feature type="region of interest" description="Disordered" evidence="2">
    <location>
        <begin position="474"/>
        <end position="572"/>
    </location>
</feature>
<keyword evidence="3" id="KW-0812">Transmembrane</keyword>
<reference evidence="6" key="1">
    <citation type="submission" date="2022-06" db="EMBL/GenBank/DDBJ databases">
        <authorList>
            <person name="Berger JAMES D."/>
            <person name="Berger JAMES D."/>
        </authorList>
    </citation>
    <scope>NUCLEOTIDE SEQUENCE [LARGE SCALE GENOMIC DNA]</scope>
</reference>
<protein>
    <recommendedName>
        <fullName evidence="8">Sorting nexin-13</fullName>
    </recommendedName>
</protein>
<dbReference type="GO" id="GO:0005769">
    <property type="term" value="C:early endosome"/>
    <property type="evidence" value="ECO:0007669"/>
    <property type="project" value="TreeGrafter"/>
</dbReference>
<dbReference type="Pfam" id="PF08628">
    <property type="entry name" value="Nexin_C"/>
    <property type="match status" value="1"/>
</dbReference>
<dbReference type="Pfam" id="PF00787">
    <property type="entry name" value="PX"/>
    <property type="match status" value="1"/>
</dbReference>
<evidence type="ECO:0000259" key="5">
    <source>
        <dbReference type="PROSITE" id="PS51207"/>
    </source>
</evidence>
<feature type="domain" description="PXA" evidence="5">
    <location>
        <begin position="82"/>
        <end position="263"/>
    </location>
</feature>
<sequence length="1170" mass="132391">MLAFNIVLTITGACILMHHGFTLIFYFFVALVAFFAGFFLVKEPPAVVFRKRGLLFSKGIPKVTAIMDAEGVAKPNTRLSPNQELDDVLNQIVSFIIRDYITPWYNSLTPDNAFPMELHKLLLRVFASVVKRVSEVDWVPFLTETLPSFLATHVRLYRTMLERRITYPDKDAVKLFFDIEAEMEKNVCREEVCSSQDREKDHLRLLSDMFLFFITPVEEYSVPAIRYMARELLVNSVLMPTINLLSDPDFVNRTISWFASENAYTSEYYCHSLRMSESVEEIDVVIRQLNSFMDKLRGHDTGGDDDALIKAQLGSLDYVRKICSIRRRQIQEGIAEKPERVLVYNLQPGARLYDMSFQELMSRSVAVVSFLDFLTSIRKHTLLRLYLNCVSFREGASKLSPASLITTTTTTTAEATSSPVDRNIHPSVLALADASRLQVLPSDVESSMRSLNSTNPSLNNTNTELEQMMYDTPRTSTTTTCDEDDDDADGGDGIDNDNSDGDNNNNNVKSNPLTVSSESGKESLVESSSEGSNKTEDAKKAVIVENVEEVREEEGEEEQQQQQLMDSKKDDGEMDTAIEAVDDETIDDSIEQLRAFGITICSNLLRFMPLSAESLIQRTLRTLTGQPGCLNPNSFVEVEAYIVNILSGPDCFGAFKQSNHYVHLLAELDLLKEPPEQSSLLSSSSLSTTSSEIISQSQSNLASLSEKVPTSKNPNLPHVSSLSQMSASTNSVDDYTNWQSLEMDPSKDVKRQMLLPSLSESSSSSPMNPRNANLNSTDDFYLAEITRTEIMHDSYVIYTVKVNRISQSTGLSESWNTLRRFRHFVELHSFITNRCGRINELKLPSKMAFNNMSPEFLAQRRRGLNIYLKTLCSSEFWANHPASRPLCIQFLQPDSWERGRVQARIVSAILTPFRTVSNAVMSVPDTLADGLNKIFAGKPFQPNIPSGNDDLIKKSGDFELNETIEMALDSPSVKSTESYDMTSGDETPIRILFLLVDEIFDLHREGQFTRQGNFAILRKIFQTFFGIRVNKMIIAKACEWTSAPKITQLVTYLRDYFWPPTKHSTPTVVLSERDKEMKLRTRVLCRTVLLGSVSEELAQFLGNETTRRGVSRVFNMLQEERFNRRFVHTLLEAFLCQLFRPYQAHWEAIYEKDLCPLKSGRPCRSHKACV</sequence>
<feature type="compositionally biased region" description="Acidic residues" evidence="2">
    <location>
        <begin position="481"/>
        <end position="500"/>
    </location>
</feature>
<dbReference type="AlphaFoldDB" id="A0AA85IQK2"/>
<proteinExistence type="inferred from homology"/>
<feature type="transmembrane region" description="Helical" evidence="3">
    <location>
        <begin position="21"/>
        <end position="41"/>
    </location>
</feature>
<dbReference type="InterPro" id="IPR036305">
    <property type="entry name" value="RGS_sf"/>
</dbReference>
<dbReference type="SUPFAM" id="SSF48097">
    <property type="entry name" value="Regulator of G-protein signaling, RGS"/>
    <property type="match status" value="1"/>
</dbReference>
<dbReference type="InterPro" id="IPR036871">
    <property type="entry name" value="PX_dom_sf"/>
</dbReference>
<accession>A0AA85IQK2</accession>
<evidence type="ECO:0000313" key="6">
    <source>
        <dbReference type="Proteomes" id="UP000050795"/>
    </source>
</evidence>
<keyword evidence="6" id="KW-1185">Reference proteome</keyword>
<dbReference type="PANTHER" id="PTHR22775">
    <property type="entry name" value="SORTING NEXIN"/>
    <property type="match status" value="1"/>
</dbReference>
<dbReference type="PROSITE" id="PS50195">
    <property type="entry name" value="PX"/>
    <property type="match status" value="1"/>
</dbReference>
<dbReference type="GO" id="GO:0035091">
    <property type="term" value="F:phosphatidylinositol binding"/>
    <property type="evidence" value="ECO:0007669"/>
    <property type="project" value="InterPro"/>
</dbReference>
<evidence type="ECO:0000256" key="3">
    <source>
        <dbReference type="SAM" id="Phobius"/>
    </source>
</evidence>
<feature type="compositionally biased region" description="Polar residues" evidence="2">
    <location>
        <begin position="508"/>
        <end position="518"/>
    </location>
</feature>
<dbReference type="SUPFAM" id="SSF64268">
    <property type="entry name" value="PX domain"/>
    <property type="match status" value="1"/>
</dbReference>
<dbReference type="InterPro" id="IPR001683">
    <property type="entry name" value="PX_dom"/>
</dbReference>
<dbReference type="Proteomes" id="UP000050795">
    <property type="component" value="Unassembled WGS sequence"/>
</dbReference>
<evidence type="ECO:0000256" key="1">
    <source>
        <dbReference type="ARBA" id="ARBA00010883"/>
    </source>
</evidence>
<evidence type="ECO:0008006" key="8">
    <source>
        <dbReference type="Google" id="ProtNLM"/>
    </source>
</evidence>
<keyword evidence="3" id="KW-0472">Membrane</keyword>
<dbReference type="PROSITE" id="PS51207">
    <property type="entry name" value="PXA"/>
    <property type="match status" value="1"/>
</dbReference>
<organism evidence="6 7">
    <name type="scientific">Trichobilharzia regenti</name>
    <name type="common">Nasal bird schistosome</name>
    <dbReference type="NCBI Taxonomy" id="157069"/>
    <lineage>
        <taxon>Eukaryota</taxon>
        <taxon>Metazoa</taxon>
        <taxon>Spiralia</taxon>
        <taxon>Lophotrochozoa</taxon>
        <taxon>Platyhelminthes</taxon>
        <taxon>Trematoda</taxon>
        <taxon>Digenea</taxon>
        <taxon>Strigeidida</taxon>
        <taxon>Schistosomatoidea</taxon>
        <taxon>Schistosomatidae</taxon>
        <taxon>Trichobilharzia</taxon>
    </lineage>
</organism>
<evidence type="ECO:0000256" key="2">
    <source>
        <dbReference type="SAM" id="MobiDB-lite"/>
    </source>
</evidence>
<comment type="similarity">
    <text evidence="1">Belongs to the sorting nexin family.</text>
</comment>
<dbReference type="WBParaSite" id="TREG1_100000.1">
    <property type="protein sequence ID" value="TREG1_100000.1"/>
    <property type="gene ID" value="TREG1_100000"/>
</dbReference>
<dbReference type="PANTHER" id="PTHR22775:SF3">
    <property type="entry name" value="SORTING NEXIN-13"/>
    <property type="match status" value="1"/>
</dbReference>
<dbReference type="InterPro" id="IPR013937">
    <property type="entry name" value="Sorting_nexin_C"/>
</dbReference>
<dbReference type="SMART" id="SM00312">
    <property type="entry name" value="PX"/>
    <property type="match status" value="1"/>
</dbReference>
<reference evidence="7" key="2">
    <citation type="submission" date="2023-11" db="UniProtKB">
        <authorList>
            <consortium name="WormBaseParasite"/>
        </authorList>
    </citation>
    <scope>IDENTIFICATION</scope>
</reference>
<dbReference type="Pfam" id="PF02194">
    <property type="entry name" value="PXA"/>
    <property type="match status" value="1"/>
</dbReference>
<feature type="compositionally biased region" description="Basic and acidic residues" evidence="2">
    <location>
        <begin position="533"/>
        <end position="542"/>
    </location>
</feature>
<dbReference type="SMART" id="SM00313">
    <property type="entry name" value="PXA"/>
    <property type="match status" value="1"/>
</dbReference>